<feature type="compositionally biased region" description="Low complexity" evidence="1">
    <location>
        <begin position="74"/>
        <end position="90"/>
    </location>
</feature>
<dbReference type="AlphaFoldDB" id="A0A5J4VMZ2"/>
<dbReference type="PANTHER" id="PTHR40131">
    <property type="entry name" value="C1Q DOMAIN-CONTAINING PROTEIN"/>
    <property type="match status" value="1"/>
</dbReference>
<accession>A0A5J4VMZ2</accession>
<reference evidence="2 3" key="1">
    <citation type="submission" date="2019-03" db="EMBL/GenBank/DDBJ databases">
        <title>Single cell metagenomics reveals metabolic interactions within the superorganism composed of flagellate Streblomastix strix and complex community of Bacteroidetes bacteria on its surface.</title>
        <authorList>
            <person name="Treitli S.C."/>
            <person name="Kolisko M."/>
            <person name="Husnik F."/>
            <person name="Keeling P."/>
            <person name="Hampl V."/>
        </authorList>
    </citation>
    <scope>NUCLEOTIDE SEQUENCE [LARGE SCALE GENOMIC DNA]</scope>
    <source>
        <strain evidence="2">ST1C</strain>
    </source>
</reference>
<feature type="region of interest" description="Disordered" evidence="1">
    <location>
        <begin position="73"/>
        <end position="98"/>
    </location>
</feature>
<dbReference type="EMBL" id="SNRW01005980">
    <property type="protein sequence ID" value="KAA6383978.1"/>
    <property type="molecule type" value="Genomic_DNA"/>
</dbReference>
<name>A0A5J4VMZ2_9EUKA</name>
<evidence type="ECO:0008006" key="4">
    <source>
        <dbReference type="Google" id="ProtNLM"/>
    </source>
</evidence>
<evidence type="ECO:0000313" key="3">
    <source>
        <dbReference type="Proteomes" id="UP000324800"/>
    </source>
</evidence>
<proteinExistence type="predicted"/>
<sequence>RPDVSQEFGYKEIVVATELTNTHPSNFLWEQDRATLGIVQPGLYEISLGIYGKHRQSAQLLVNGETVLVAFANRPSSPSRSQAPAPFQSSHSPTSGGLSGVAGTTLLDFIALPPNARLSISYGEGMEGAEGFIALRKIC</sequence>
<organism evidence="2 3">
    <name type="scientific">Streblomastix strix</name>
    <dbReference type="NCBI Taxonomy" id="222440"/>
    <lineage>
        <taxon>Eukaryota</taxon>
        <taxon>Metamonada</taxon>
        <taxon>Preaxostyla</taxon>
        <taxon>Oxymonadida</taxon>
        <taxon>Streblomastigidae</taxon>
        <taxon>Streblomastix</taxon>
    </lineage>
</organism>
<comment type="caution">
    <text evidence="2">The sequence shown here is derived from an EMBL/GenBank/DDBJ whole genome shotgun (WGS) entry which is preliminary data.</text>
</comment>
<feature type="non-terminal residue" evidence="2">
    <location>
        <position position="1"/>
    </location>
</feature>
<dbReference type="PANTHER" id="PTHR40131:SF1">
    <property type="entry name" value="C1Q DOMAIN-CONTAINING PROTEIN"/>
    <property type="match status" value="1"/>
</dbReference>
<evidence type="ECO:0000256" key="1">
    <source>
        <dbReference type="SAM" id="MobiDB-lite"/>
    </source>
</evidence>
<dbReference type="OrthoDB" id="65833at2759"/>
<protein>
    <recommendedName>
        <fullName evidence="4">C1q domain-containing protein</fullName>
    </recommendedName>
</protein>
<gene>
    <name evidence="2" type="ORF">EZS28_020493</name>
</gene>
<dbReference type="Proteomes" id="UP000324800">
    <property type="component" value="Unassembled WGS sequence"/>
</dbReference>
<evidence type="ECO:0000313" key="2">
    <source>
        <dbReference type="EMBL" id="KAA6383978.1"/>
    </source>
</evidence>